<dbReference type="EMBL" id="MN740609">
    <property type="protein sequence ID" value="QHU35568.1"/>
    <property type="molecule type" value="Genomic_DNA"/>
</dbReference>
<dbReference type="AlphaFoldDB" id="A0A6C0LZU6"/>
<name>A0A6C0LZU6_9ZZZZ</name>
<reference evidence="1" key="1">
    <citation type="journal article" date="2020" name="Nature">
        <title>Giant virus diversity and host interactions through global metagenomics.</title>
        <authorList>
            <person name="Schulz F."/>
            <person name="Roux S."/>
            <person name="Paez-Espino D."/>
            <person name="Jungbluth S."/>
            <person name="Walsh D.A."/>
            <person name="Denef V.J."/>
            <person name="McMahon K.D."/>
            <person name="Konstantinidis K.T."/>
            <person name="Eloe-Fadrosh E.A."/>
            <person name="Kyrpides N.C."/>
            <person name="Woyke T."/>
        </authorList>
    </citation>
    <scope>NUCLEOTIDE SEQUENCE</scope>
    <source>
        <strain evidence="1">GVMAG-S-1029409-49</strain>
    </source>
</reference>
<evidence type="ECO:0000313" key="1">
    <source>
        <dbReference type="EMBL" id="QHU35568.1"/>
    </source>
</evidence>
<sequence>MPWFNYEYTNVSIGGHIVAFDLEIEEPEDLITAGWSGLQRQLAMRHYMADRDGSSSLHDSLVELCLLSDRNCVRSIITTFDDFQLMDIAYPIALIQGSFSIVHIYVTSSCEACRYGCMGQLPHMEKGGCLYVDSETTSQLND</sequence>
<organism evidence="1">
    <name type="scientific">viral metagenome</name>
    <dbReference type="NCBI Taxonomy" id="1070528"/>
    <lineage>
        <taxon>unclassified sequences</taxon>
        <taxon>metagenomes</taxon>
        <taxon>organismal metagenomes</taxon>
    </lineage>
</organism>
<proteinExistence type="predicted"/>
<accession>A0A6C0LZU6</accession>
<protein>
    <submittedName>
        <fullName evidence="1">Uncharacterized protein</fullName>
    </submittedName>
</protein>